<gene>
    <name evidence="1" type="ORF">METZ01_LOCUS233572</name>
</gene>
<accession>A0A382H097</accession>
<evidence type="ECO:0000313" key="1">
    <source>
        <dbReference type="EMBL" id="SVB80718.1"/>
    </source>
</evidence>
<dbReference type="EMBL" id="UINC01058448">
    <property type="protein sequence ID" value="SVB80718.1"/>
    <property type="molecule type" value="Genomic_DNA"/>
</dbReference>
<organism evidence="1">
    <name type="scientific">marine metagenome</name>
    <dbReference type="NCBI Taxonomy" id="408172"/>
    <lineage>
        <taxon>unclassified sequences</taxon>
        <taxon>metagenomes</taxon>
        <taxon>ecological metagenomes</taxon>
    </lineage>
</organism>
<proteinExistence type="predicted"/>
<sequence length="29" mass="3358">MIKQEIYRQLPSLPRLITGEVEEGLTVDE</sequence>
<protein>
    <submittedName>
        <fullName evidence="1">Uncharacterized protein</fullName>
    </submittedName>
</protein>
<name>A0A382H097_9ZZZZ</name>
<dbReference type="AlphaFoldDB" id="A0A382H097"/>
<feature type="non-terminal residue" evidence="1">
    <location>
        <position position="29"/>
    </location>
</feature>
<reference evidence="1" key="1">
    <citation type="submission" date="2018-05" db="EMBL/GenBank/DDBJ databases">
        <authorList>
            <person name="Lanie J.A."/>
            <person name="Ng W.-L."/>
            <person name="Kazmierczak K.M."/>
            <person name="Andrzejewski T.M."/>
            <person name="Davidsen T.M."/>
            <person name="Wayne K.J."/>
            <person name="Tettelin H."/>
            <person name="Glass J.I."/>
            <person name="Rusch D."/>
            <person name="Podicherti R."/>
            <person name="Tsui H.-C.T."/>
            <person name="Winkler M.E."/>
        </authorList>
    </citation>
    <scope>NUCLEOTIDE SEQUENCE</scope>
</reference>